<evidence type="ECO:0000313" key="5">
    <source>
        <dbReference type="Proteomes" id="UP001551482"/>
    </source>
</evidence>
<dbReference type="Pfam" id="PF13193">
    <property type="entry name" value="AMP-binding_C"/>
    <property type="match status" value="1"/>
</dbReference>
<feature type="domain" description="AMP-dependent synthetase/ligase" evidence="2">
    <location>
        <begin position="10"/>
        <end position="358"/>
    </location>
</feature>
<dbReference type="PANTHER" id="PTHR43352:SF1">
    <property type="entry name" value="ANTHRANILATE--COA LIGASE"/>
    <property type="match status" value="1"/>
</dbReference>
<dbReference type="InterPro" id="IPR025110">
    <property type="entry name" value="AMP-bd_C"/>
</dbReference>
<organism evidence="4 5">
    <name type="scientific">Streptodolium elevatio</name>
    <dbReference type="NCBI Taxonomy" id="3157996"/>
    <lineage>
        <taxon>Bacteria</taxon>
        <taxon>Bacillati</taxon>
        <taxon>Actinomycetota</taxon>
        <taxon>Actinomycetes</taxon>
        <taxon>Kitasatosporales</taxon>
        <taxon>Streptomycetaceae</taxon>
        <taxon>Streptodolium</taxon>
    </lineage>
</organism>
<proteinExistence type="predicted"/>
<evidence type="ECO:0000256" key="1">
    <source>
        <dbReference type="ARBA" id="ARBA00022598"/>
    </source>
</evidence>
<protein>
    <submittedName>
        <fullName evidence="4">AMP-binding protein</fullName>
    </submittedName>
</protein>
<dbReference type="Proteomes" id="UP001551482">
    <property type="component" value="Unassembled WGS sequence"/>
</dbReference>
<name>A0ABV3DPE9_9ACTN</name>
<evidence type="ECO:0000259" key="2">
    <source>
        <dbReference type="Pfam" id="PF00501"/>
    </source>
</evidence>
<evidence type="ECO:0000313" key="4">
    <source>
        <dbReference type="EMBL" id="MEU8137092.1"/>
    </source>
</evidence>
<dbReference type="Gene3D" id="3.40.50.12780">
    <property type="entry name" value="N-terminal domain of ligase-like"/>
    <property type="match status" value="1"/>
</dbReference>
<dbReference type="Pfam" id="PF00501">
    <property type="entry name" value="AMP-binding"/>
    <property type="match status" value="1"/>
</dbReference>
<accession>A0ABV3DPE9</accession>
<feature type="domain" description="AMP-binding enzyme C-terminal" evidence="3">
    <location>
        <begin position="409"/>
        <end position="486"/>
    </location>
</feature>
<keyword evidence="1" id="KW-0436">Ligase</keyword>
<dbReference type="PROSITE" id="PS00455">
    <property type="entry name" value="AMP_BINDING"/>
    <property type="match status" value="1"/>
</dbReference>
<dbReference type="PANTHER" id="PTHR43352">
    <property type="entry name" value="ACETYL-COA SYNTHETASE"/>
    <property type="match status" value="1"/>
</dbReference>
<keyword evidence="5" id="KW-1185">Reference proteome</keyword>
<dbReference type="Gene3D" id="3.30.300.30">
    <property type="match status" value="1"/>
</dbReference>
<evidence type="ECO:0000259" key="3">
    <source>
        <dbReference type="Pfam" id="PF13193"/>
    </source>
</evidence>
<gene>
    <name evidence="4" type="ORF">AB0C36_26700</name>
</gene>
<dbReference type="SUPFAM" id="SSF56801">
    <property type="entry name" value="Acetyl-CoA synthetase-like"/>
    <property type="match status" value="1"/>
</dbReference>
<dbReference type="EMBL" id="JBEZFP010000079">
    <property type="protein sequence ID" value="MEU8137092.1"/>
    <property type="molecule type" value="Genomic_DNA"/>
</dbReference>
<dbReference type="InterPro" id="IPR000873">
    <property type="entry name" value="AMP-dep_synth/lig_dom"/>
</dbReference>
<sequence>MNPVDLLLLRHVAAGQGGRTCVTDRDGAMTYAELTSAAKAYAGTLAAAGVRCGSRGLVVSDDTADAVVAVLGLWWHGCVPVVLSPMLRDPELAFIAGDCAAEFADLRLPPERRRELSAAFARPPVLRHELPDAESPDLDPGAPAEFDGAAEVLVQYTSGSTGRPRGVRHSLDGLRAVLAGFGSVLALSPADTVLSTAKLSFGYGFGNSLLFPLAAGAAAVLLTGPVDAFSVTAAIRRHRPTVLCAVPRVYESLVAAAERGGQPDTASIRLAVAAGEHLPADLSRRATAAFGFPLVNGLGATELLHIVLATAPDAPLHGSTGEPVPGVTATVRDDDGTPLPPGVQGRLHIASACAALGYIDRPDAEARTFADGGVYPGDVVHRTPEGDFRHVCRSDDLLNIGGHKVAPAEIEGLLKGVAGIADCAVVADRDEAGLQQAVAYVVPGPDAVDADVRRAALGVIRDKLPPHRRPSRVELIAALPTTSTGKLARFRLRTLQQAR</sequence>
<reference evidence="4 5" key="1">
    <citation type="submission" date="2024-06" db="EMBL/GenBank/DDBJ databases">
        <title>The Natural Products Discovery Center: Release of the First 8490 Sequenced Strains for Exploring Actinobacteria Biosynthetic Diversity.</title>
        <authorList>
            <person name="Kalkreuter E."/>
            <person name="Kautsar S.A."/>
            <person name="Yang D."/>
            <person name="Bader C.D."/>
            <person name="Teijaro C.N."/>
            <person name="Fluegel L."/>
            <person name="Davis C.M."/>
            <person name="Simpson J.R."/>
            <person name="Lauterbach L."/>
            <person name="Steele A.D."/>
            <person name="Gui C."/>
            <person name="Meng S."/>
            <person name="Li G."/>
            <person name="Viehrig K."/>
            <person name="Ye F."/>
            <person name="Su P."/>
            <person name="Kiefer A.F."/>
            <person name="Nichols A."/>
            <person name="Cepeda A.J."/>
            <person name="Yan W."/>
            <person name="Fan B."/>
            <person name="Jiang Y."/>
            <person name="Adhikari A."/>
            <person name="Zheng C.-J."/>
            <person name="Schuster L."/>
            <person name="Cowan T.M."/>
            <person name="Smanski M.J."/>
            <person name="Chevrette M.G."/>
            <person name="De Carvalho L.P.S."/>
            <person name="Shen B."/>
        </authorList>
    </citation>
    <scope>NUCLEOTIDE SEQUENCE [LARGE SCALE GENOMIC DNA]</scope>
    <source>
        <strain evidence="4 5">NPDC048946</strain>
    </source>
</reference>
<dbReference type="InterPro" id="IPR042099">
    <property type="entry name" value="ANL_N_sf"/>
</dbReference>
<dbReference type="InterPro" id="IPR045851">
    <property type="entry name" value="AMP-bd_C_sf"/>
</dbReference>
<dbReference type="RefSeq" id="WP_358358472.1">
    <property type="nucleotide sequence ID" value="NZ_JBEZFP010000079.1"/>
</dbReference>
<comment type="caution">
    <text evidence="4">The sequence shown here is derived from an EMBL/GenBank/DDBJ whole genome shotgun (WGS) entry which is preliminary data.</text>
</comment>
<dbReference type="InterPro" id="IPR020845">
    <property type="entry name" value="AMP-binding_CS"/>
</dbReference>